<dbReference type="EMBL" id="KZ805325">
    <property type="protein sequence ID" value="PVI03996.1"/>
    <property type="molecule type" value="Genomic_DNA"/>
</dbReference>
<sequence length="268" mass="29981">MAENNSVSLSIQPLQYKDITVCAQITAKAFSTDRHTIVKQLGSKPFDMYEVSRDGFLATLHRDTYVYVKAVDEESGEILGHAGWGFRGVDVSKIPRQGPSDKAPMPEQHAEQEKDKKRNEEKNNDESEPVKENGIDRLHALEGADMQHMMSELMPPGTSCMFVIGLIVAPSHQSRGVGSALIKYGADMADRLGIFTWVHSSDQAWKAYAKFGYQVVKELDLDLDEYAPQSPGIKWDKALEGTEEGVTEDKWGRYVIRYMKRLPLIASG</sequence>
<dbReference type="STRING" id="97972.A0A2V1E121"/>
<dbReference type="PANTHER" id="PTHR42791:SF17">
    <property type="entry name" value="ACETYLTRANSFERASE, GNAT FAMILY FAMILY (AFU_ORTHOLOGUE AFUA_8G05690)"/>
    <property type="match status" value="1"/>
</dbReference>
<dbReference type="Gene3D" id="3.40.630.30">
    <property type="match status" value="1"/>
</dbReference>
<dbReference type="GO" id="GO:0016747">
    <property type="term" value="F:acyltransferase activity, transferring groups other than amino-acyl groups"/>
    <property type="evidence" value="ECO:0007669"/>
    <property type="project" value="InterPro"/>
</dbReference>
<evidence type="ECO:0000313" key="3">
    <source>
        <dbReference type="EMBL" id="PVI03996.1"/>
    </source>
</evidence>
<protein>
    <recommendedName>
        <fullName evidence="2">N-acetyltransferase domain-containing protein</fullName>
    </recommendedName>
</protein>
<dbReference type="InterPro" id="IPR052523">
    <property type="entry name" value="Trichothecene_AcTrans"/>
</dbReference>
<evidence type="ECO:0000313" key="4">
    <source>
        <dbReference type="Proteomes" id="UP000244855"/>
    </source>
</evidence>
<organism evidence="3 4">
    <name type="scientific">Periconia macrospinosa</name>
    <dbReference type="NCBI Taxonomy" id="97972"/>
    <lineage>
        <taxon>Eukaryota</taxon>
        <taxon>Fungi</taxon>
        <taxon>Dikarya</taxon>
        <taxon>Ascomycota</taxon>
        <taxon>Pezizomycotina</taxon>
        <taxon>Dothideomycetes</taxon>
        <taxon>Pleosporomycetidae</taxon>
        <taxon>Pleosporales</taxon>
        <taxon>Massarineae</taxon>
        <taxon>Periconiaceae</taxon>
        <taxon>Periconia</taxon>
    </lineage>
</organism>
<feature type="domain" description="N-acetyltransferase" evidence="2">
    <location>
        <begin position="92"/>
        <end position="240"/>
    </location>
</feature>
<feature type="compositionally biased region" description="Basic and acidic residues" evidence="1">
    <location>
        <begin position="108"/>
        <end position="135"/>
    </location>
</feature>
<evidence type="ECO:0000259" key="2">
    <source>
        <dbReference type="PROSITE" id="PS51186"/>
    </source>
</evidence>
<dbReference type="InterPro" id="IPR016181">
    <property type="entry name" value="Acyl_CoA_acyltransferase"/>
</dbReference>
<accession>A0A2V1E121</accession>
<evidence type="ECO:0000256" key="1">
    <source>
        <dbReference type="SAM" id="MobiDB-lite"/>
    </source>
</evidence>
<reference evidence="3 4" key="1">
    <citation type="journal article" date="2018" name="Sci. Rep.">
        <title>Comparative genomics provides insights into the lifestyle and reveals functional heterogeneity of dark septate endophytic fungi.</title>
        <authorList>
            <person name="Knapp D.G."/>
            <person name="Nemeth J.B."/>
            <person name="Barry K."/>
            <person name="Hainaut M."/>
            <person name="Henrissat B."/>
            <person name="Johnson J."/>
            <person name="Kuo A."/>
            <person name="Lim J.H.P."/>
            <person name="Lipzen A."/>
            <person name="Nolan M."/>
            <person name="Ohm R.A."/>
            <person name="Tamas L."/>
            <person name="Grigoriev I.V."/>
            <person name="Spatafora J.W."/>
            <person name="Nagy L.G."/>
            <person name="Kovacs G.M."/>
        </authorList>
    </citation>
    <scope>NUCLEOTIDE SEQUENCE [LARGE SCALE GENOMIC DNA]</scope>
    <source>
        <strain evidence="3 4">DSE2036</strain>
    </source>
</reference>
<dbReference type="InterPro" id="IPR000182">
    <property type="entry name" value="GNAT_dom"/>
</dbReference>
<dbReference type="CDD" id="cd04301">
    <property type="entry name" value="NAT_SF"/>
    <property type="match status" value="1"/>
</dbReference>
<dbReference type="Pfam" id="PF00583">
    <property type="entry name" value="Acetyltransf_1"/>
    <property type="match status" value="1"/>
</dbReference>
<dbReference type="Proteomes" id="UP000244855">
    <property type="component" value="Unassembled WGS sequence"/>
</dbReference>
<dbReference type="PROSITE" id="PS51186">
    <property type="entry name" value="GNAT"/>
    <property type="match status" value="1"/>
</dbReference>
<gene>
    <name evidence="3" type="ORF">DM02DRAFT_519624</name>
</gene>
<dbReference type="AlphaFoldDB" id="A0A2V1E121"/>
<proteinExistence type="predicted"/>
<keyword evidence="4" id="KW-1185">Reference proteome</keyword>
<dbReference type="PANTHER" id="PTHR42791">
    <property type="entry name" value="GNAT FAMILY ACETYLTRANSFERASE"/>
    <property type="match status" value="1"/>
</dbReference>
<dbReference type="OrthoDB" id="2115692at2759"/>
<name>A0A2V1E121_9PLEO</name>
<dbReference type="SUPFAM" id="SSF55729">
    <property type="entry name" value="Acyl-CoA N-acyltransferases (Nat)"/>
    <property type="match status" value="1"/>
</dbReference>
<feature type="region of interest" description="Disordered" evidence="1">
    <location>
        <begin position="93"/>
        <end position="135"/>
    </location>
</feature>